<evidence type="ECO:0000256" key="3">
    <source>
        <dbReference type="ARBA" id="ARBA00022448"/>
    </source>
</evidence>
<evidence type="ECO:0000256" key="7">
    <source>
        <dbReference type="SAM" id="Phobius"/>
    </source>
</evidence>
<dbReference type="Gene3D" id="1.20.1510.10">
    <property type="entry name" value="Cation efflux protein transmembrane domain"/>
    <property type="match status" value="1"/>
</dbReference>
<feature type="transmembrane region" description="Helical" evidence="7">
    <location>
        <begin position="73"/>
        <end position="91"/>
    </location>
</feature>
<evidence type="ECO:0000256" key="2">
    <source>
        <dbReference type="ARBA" id="ARBA00008114"/>
    </source>
</evidence>
<comment type="similarity">
    <text evidence="2">Belongs to the cation diffusion facilitator (CDF) transporter (TC 2.A.4) family.</text>
</comment>
<keyword evidence="5 7" id="KW-1133">Transmembrane helix</keyword>
<evidence type="ECO:0000256" key="5">
    <source>
        <dbReference type="ARBA" id="ARBA00022989"/>
    </source>
</evidence>
<dbReference type="PANTHER" id="PTHR43840">
    <property type="entry name" value="MITOCHONDRIAL METAL TRANSPORTER 1-RELATED"/>
    <property type="match status" value="1"/>
</dbReference>
<dbReference type="InterPro" id="IPR050291">
    <property type="entry name" value="CDF_Transporter"/>
</dbReference>
<keyword evidence="10" id="KW-1185">Reference proteome</keyword>
<dbReference type="SUPFAM" id="SSF160240">
    <property type="entry name" value="Cation efflux protein cytoplasmic domain-like"/>
    <property type="match status" value="1"/>
</dbReference>
<dbReference type="NCBIfam" id="TIGR01297">
    <property type="entry name" value="CDF"/>
    <property type="match status" value="1"/>
</dbReference>
<dbReference type="InterPro" id="IPR058533">
    <property type="entry name" value="Cation_efflux_TM"/>
</dbReference>
<dbReference type="EMBL" id="JQCL01000054">
    <property type="protein sequence ID" value="KRO11631.1"/>
    <property type="molecule type" value="Genomic_DNA"/>
</dbReference>
<dbReference type="InterPro" id="IPR002524">
    <property type="entry name" value="Cation_efflux"/>
</dbReference>
<evidence type="ECO:0000313" key="9">
    <source>
        <dbReference type="EMBL" id="KRO11631.1"/>
    </source>
</evidence>
<evidence type="ECO:0000256" key="6">
    <source>
        <dbReference type="ARBA" id="ARBA00023136"/>
    </source>
</evidence>
<keyword evidence="4 7" id="KW-0812">Transmembrane</keyword>
<keyword evidence="3" id="KW-0813">Transport</keyword>
<proteinExistence type="inferred from homology"/>
<feature type="transmembrane region" description="Helical" evidence="7">
    <location>
        <begin position="103"/>
        <end position="123"/>
    </location>
</feature>
<dbReference type="RefSeq" id="WP_237757314.1">
    <property type="nucleotide sequence ID" value="NZ_JQCL01000054.1"/>
</dbReference>
<dbReference type="GO" id="GO:0008324">
    <property type="term" value="F:monoatomic cation transmembrane transporter activity"/>
    <property type="evidence" value="ECO:0007669"/>
    <property type="project" value="InterPro"/>
</dbReference>
<dbReference type="SUPFAM" id="SSF161111">
    <property type="entry name" value="Cation efflux protein transmembrane domain-like"/>
    <property type="match status" value="1"/>
</dbReference>
<dbReference type="Pfam" id="PF01545">
    <property type="entry name" value="Cation_efflux"/>
    <property type="match status" value="1"/>
</dbReference>
<dbReference type="InterPro" id="IPR036837">
    <property type="entry name" value="Cation_efflux_CTD_sf"/>
</dbReference>
<feature type="transmembrane region" description="Helical" evidence="7">
    <location>
        <begin position="192"/>
        <end position="212"/>
    </location>
</feature>
<comment type="caution">
    <text evidence="9">The sequence shown here is derived from an EMBL/GenBank/DDBJ whole genome shotgun (WGS) entry which is preliminary data.</text>
</comment>
<dbReference type="PANTHER" id="PTHR43840:SF50">
    <property type="entry name" value="MANGANESE EFFLUX SYSTEM PROTEIN MNES"/>
    <property type="match status" value="1"/>
</dbReference>
<accession>A0A0R2MD58</accession>
<dbReference type="Proteomes" id="UP000051783">
    <property type="component" value="Unassembled WGS sequence"/>
</dbReference>
<protein>
    <submittedName>
        <fullName evidence="9">CzcD protein</fullName>
    </submittedName>
</protein>
<feature type="domain" description="Cation efflux protein transmembrane" evidence="8">
    <location>
        <begin position="154"/>
        <end position="285"/>
    </location>
</feature>
<reference evidence="9 10" key="1">
    <citation type="journal article" date="2015" name="Genome Announc.">
        <title>Expanding the biotechnology potential of lactobacilli through comparative genomics of 213 strains and associated genera.</title>
        <authorList>
            <person name="Sun Z."/>
            <person name="Harris H.M."/>
            <person name="McCann A."/>
            <person name="Guo C."/>
            <person name="Argimon S."/>
            <person name="Zhang W."/>
            <person name="Yang X."/>
            <person name="Jeffery I.B."/>
            <person name="Cooney J.C."/>
            <person name="Kagawa T.F."/>
            <person name="Liu W."/>
            <person name="Song Y."/>
            <person name="Salvetti E."/>
            <person name="Wrobel A."/>
            <person name="Rasinkangas P."/>
            <person name="Parkhill J."/>
            <person name="Rea M.C."/>
            <person name="O'Sullivan O."/>
            <person name="Ritari J."/>
            <person name="Douillard F.P."/>
            <person name="Paul Ross R."/>
            <person name="Yang R."/>
            <person name="Briner A.E."/>
            <person name="Felis G.E."/>
            <person name="de Vos W.M."/>
            <person name="Barrangou R."/>
            <person name="Klaenhammer T.R."/>
            <person name="Caufield P.W."/>
            <person name="Cui Y."/>
            <person name="Zhang H."/>
            <person name="O'Toole P.W."/>
        </authorList>
    </citation>
    <scope>NUCLEOTIDE SEQUENCE [LARGE SCALE GENOMIC DNA]</scope>
    <source>
        <strain evidence="9 10">LMG 26013</strain>
    </source>
</reference>
<keyword evidence="6 7" id="KW-0472">Membrane</keyword>
<sequence>MNFKSVALPTSVKQSVKMVIFRWLCFENLVASRMLTLLRKYKGLIILKTPEPTDWQQIQHQVVSSLKTARRRLWANVVVYFALFLVEYYYARLGHSQTLRADAFNNLSGIVSTGLLLTGLYIATETHDDDLFGAPISPAEQKSMGPRIQQSRFRFETIYTLITGIIMMGLALEIMFQSGQTLLAKVPPKTPLPIAGFGAAFSGLTLLILWIVNHHWSQKLKNAALTAASRDTFSDALTSLVTVATVFGTTWLKIPWLDSVASMLLGIYIFHAGLHIFQESSLNLVDYFDPYLEKRYQTQIESLKAVKRVTFLRAHYDGNLILLDVTIAVDGDSTAVQIYELSQVINTMMWAQFSVMATNVMTVPADLNPVVND</sequence>
<evidence type="ECO:0000256" key="4">
    <source>
        <dbReference type="ARBA" id="ARBA00022692"/>
    </source>
</evidence>
<evidence type="ECO:0000313" key="10">
    <source>
        <dbReference type="Proteomes" id="UP000051783"/>
    </source>
</evidence>
<feature type="transmembrane region" description="Helical" evidence="7">
    <location>
        <begin position="153"/>
        <end position="172"/>
    </location>
</feature>
<dbReference type="InterPro" id="IPR027469">
    <property type="entry name" value="Cation_efflux_TMD_sf"/>
</dbReference>
<evidence type="ECO:0000259" key="8">
    <source>
        <dbReference type="Pfam" id="PF01545"/>
    </source>
</evidence>
<dbReference type="GO" id="GO:0016020">
    <property type="term" value="C:membrane"/>
    <property type="evidence" value="ECO:0007669"/>
    <property type="project" value="UniProtKB-SubCell"/>
</dbReference>
<dbReference type="STRING" id="942150.IV64_GL002269"/>
<comment type="subcellular location">
    <subcellularLocation>
        <location evidence="1">Membrane</location>
        <topology evidence="1">Multi-pass membrane protein</topology>
    </subcellularLocation>
</comment>
<gene>
    <name evidence="9" type="ORF">IV64_GL002269</name>
</gene>
<dbReference type="AlphaFoldDB" id="A0A0R2MD58"/>
<dbReference type="PATRIC" id="fig|942150.3.peg.2373"/>
<organism evidence="9 10">
    <name type="scientific">Lactiplantibacillus xiangfangensis</name>
    <dbReference type="NCBI Taxonomy" id="942150"/>
    <lineage>
        <taxon>Bacteria</taxon>
        <taxon>Bacillati</taxon>
        <taxon>Bacillota</taxon>
        <taxon>Bacilli</taxon>
        <taxon>Lactobacillales</taxon>
        <taxon>Lactobacillaceae</taxon>
        <taxon>Lactiplantibacillus</taxon>
    </lineage>
</organism>
<name>A0A0R2MD58_9LACO</name>
<evidence type="ECO:0000256" key="1">
    <source>
        <dbReference type="ARBA" id="ARBA00004141"/>
    </source>
</evidence>